<gene>
    <name evidence="1" type="ORF">OVA965_LOCUS14798</name>
    <name evidence="2" type="ORF">TMI583_LOCUS14802</name>
</gene>
<reference evidence="1" key="1">
    <citation type="submission" date="2021-02" db="EMBL/GenBank/DDBJ databases">
        <authorList>
            <person name="Nowell W R."/>
        </authorList>
    </citation>
    <scope>NUCLEOTIDE SEQUENCE</scope>
</reference>
<dbReference type="Proteomes" id="UP000682733">
    <property type="component" value="Unassembled WGS sequence"/>
</dbReference>
<name>A0A8S2DMW6_9BILA</name>
<evidence type="ECO:0000313" key="1">
    <source>
        <dbReference type="EMBL" id="CAF1005958.1"/>
    </source>
</evidence>
<feature type="non-terminal residue" evidence="1">
    <location>
        <position position="1"/>
    </location>
</feature>
<evidence type="ECO:0000313" key="3">
    <source>
        <dbReference type="Proteomes" id="UP000677228"/>
    </source>
</evidence>
<dbReference type="Proteomes" id="UP000677228">
    <property type="component" value="Unassembled WGS sequence"/>
</dbReference>
<protein>
    <submittedName>
        <fullName evidence="1">Uncharacterized protein</fullName>
    </submittedName>
</protein>
<dbReference type="EMBL" id="CAJNOK010006511">
    <property type="protein sequence ID" value="CAF1005958.1"/>
    <property type="molecule type" value="Genomic_DNA"/>
</dbReference>
<organism evidence="1 3">
    <name type="scientific">Didymodactylos carnosus</name>
    <dbReference type="NCBI Taxonomy" id="1234261"/>
    <lineage>
        <taxon>Eukaryota</taxon>
        <taxon>Metazoa</taxon>
        <taxon>Spiralia</taxon>
        <taxon>Gnathifera</taxon>
        <taxon>Rotifera</taxon>
        <taxon>Eurotatoria</taxon>
        <taxon>Bdelloidea</taxon>
        <taxon>Philodinida</taxon>
        <taxon>Philodinidae</taxon>
        <taxon>Didymodactylos</taxon>
    </lineage>
</organism>
<evidence type="ECO:0000313" key="2">
    <source>
        <dbReference type="EMBL" id="CAF3775081.1"/>
    </source>
</evidence>
<accession>A0A8S2DMW6</accession>
<proteinExistence type="predicted"/>
<dbReference type="AlphaFoldDB" id="A0A8S2DMW6"/>
<dbReference type="EMBL" id="CAJOBA010006519">
    <property type="protein sequence ID" value="CAF3775081.1"/>
    <property type="molecule type" value="Genomic_DNA"/>
</dbReference>
<sequence length="119" mass="13891">QRQQTNGRLSIPDENTMTKLIVDRLNTPIAQRLFTVFSKSVVKRCFEDQLRLKLEDFVTNNDLFIACVILQKQIDVINGNSENVVIPKQKLNDINQRNIQEMRRQIDVRLELSATTRHV</sequence>
<comment type="caution">
    <text evidence="1">The sequence shown here is derived from an EMBL/GenBank/DDBJ whole genome shotgun (WGS) entry which is preliminary data.</text>
</comment>